<dbReference type="GO" id="GO:0003677">
    <property type="term" value="F:DNA binding"/>
    <property type="evidence" value="ECO:0007669"/>
    <property type="project" value="UniProtKB-KW"/>
</dbReference>
<dbReference type="PROSITE" id="PS50949">
    <property type="entry name" value="HTH_GNTR"/>
    <property type="match status" value="1"/>
</dbReference>
<keyword evidence="3" id="KW-0663">Pyridoxal phosphate</keyword>
<protein>
    <recommendedName>
        <fullName evidence="2">Putative 8-amino-7-oxononanoate synthase</fullName>
    </recommendedName>
</protein>
<dbReference type="RefSeq" id="WP_144277524.1">
    <property type="nucleotide sequence ID" value="NZ_CP041730.1"/>
</dbReference>
<dbReference type="AlphaFoldDB" id="A0A516SD92"/>
<dbReference type="Gene3D" id="1.10.10.10">
    <property type="entry name" value="Winged helix-like DNA-binding domain superfamily/Winged helix DNA-binding domain"/>
    <property type="match status" value="1"/>
</dbReference>
<dbReference type="GO" id="GO:0030170">
    <property type="term" value="F:pyridoxal phosphate binding"/>
    <property type="evidence" value="ECO:0007669"/>
    <property type="project" value="InterPro"/>
</dbReference>
<gene>
    <name evidence="8" type="ORF">FNU76_07015</name>
</gene>
<keyword evidence="8" id="KW-0808">Transferase</keyword>
<evidence type="ECO:0000259" key="7">
    <source>
        <dbReference type="PROSITE" id="PS50949"/>
    </source>
</evidence>
<evidence type="ECO:0000256" key="3">
    <source>
        <dbReference type="ARBA" id="ARBA00022898"/>
    </source>
</evidence>
<dbReference type="Pfam" id="PF00392">
    <property type="entry name" value="GntR"/>
    <property type="match status" value="1"/>
</dbReference>
<dbReference type="Gene3D" id="3.40.640.10">
    <property type="entry name" value="Type I PLP-dependent aspartate aminotransferase-like (Major domain)"/>
    <property type="match status" value="1"/>
</dbReference>
<feature type="domain" description="HTH gntR-type" evidence="7">
    <location>
        <begin position="26"/>
        <end position="94"/>
    </location>
</feature>
<dbReference type="InterPro" id="IPR036388">
    <property type="entry name" value="WH-like_DNA-bd_sf"/>
</dbReference>
<dbReference type="Pfam" id="PF00155">
    <property type="entry name" value="Aminotran_1_2"/>
    <property type="match status" value="1"/>
</dbReference>
<dbReference type="EMBL" id="CP041730">
    <property type="protein sequence ID" value="QDQ26125.1"/>
    <property type="molecule type" value="Genomic_DNA"/>
</dbReference>
<proteinExistence type="inferred from homology"/>
<dbReference type="CDD" id="cd07377">
    <property type="entry name" value="WHTH_GntR"/>
    <property type="match status" value="1"/>
</dbReference>
<evidence type="ECO:0000256" key="1">
    <source>
        <dbReference type="ARBA" id="ARBA00005384"/>
    </source>
</evidence>
<organism evidence="8 9">
    <name type="scientific">Chitinimonas arctica</name>
    <dbReference type="NCBI Taxonomy" id="2594795"/>
    <lineage>
        <taxon>Bacteria</taxon>
        <taxon>Pseudomonadati</taxon>
        <taxon>Pseudomonadota</taxon>
        <taxon>Betaproteobacteria</taxon>
        <taxon>Neisseriales</taxon>
        <taxon>Chitinibacteraceae</taxon>
        <taxon>Chitinimonas</taxon>
    </lineage>
</organism>
<dbReference type="OrthoDB" id="594134at2"/>
<dbReference type="SMART" id="SM00345">
    <property type="entry name" value="HTH_GNTR"/>
    <property type="match status" value="1"/>
</dbReference>
<reference evidence="9" key="1">
    <citation type="submission" date="2019-07" db="EMBL/GenBank/DDBJ databases">
        <title>Chitinimonas sp. nov., isolated from Ny-Alesund, arctica soil.</title>
        <authorList>
            <person name="Xu Q."/>
            <person name="Peng F."/>
        </authorList>
    </citation>
    <scope>NUCLEOTIDE SEQUENCE [LARGE SCALE GENOMIC DNA]</scope>
    <source>
        <strain evidence="9">R3-44</strain>
    </source>
</reference>
<evidence type="ECO:0000256" key="4">
    <source>
        <dbReference type="ARBA" id="ARBA00023015"/>
    </source>
</evidence>
<dbReference type="Proteomes" id="UP000317550">
    <property type="component" value="Chromosome"/>
</dbReference>
<accession>A0A516SD92</accession>
<dbReference type="InterPro" id="IPR036390">
    <property type="entry name" value="WH_DNA-bd_sf"/>
</dbReference>
<sequence length="494" mass="53543">MRLPDGTNLTALSEYLLAGLDRDAREALHRQLYRALRAAILAGKLPAGSTLPASRGLAEELGLGRNTVLHAYEQLCAEGYCHGRGGAGTFVTAVLPEAVPERPPSPARQQGTPGLSSRARQLLPTLTRRAEPAGPAFMPGLPDLAAFPWTQWQRHLHQRQRASSPADFDYRTEGGHAELKTVLAEHLRLSRAVDCSAEQILITGGMQQTLDLVARAVADAGDVAWMEDPGYLGARTAWQAAGLRVTPLPLDEQGMNWMGADYPKPRLIYVTPSHQYPLGAVMSLARRQSLLAEAARHDAWILEDDYDGEFRHQGRPLAALQGLDRSGRVLYLGTFGKTMFPALRLGYLVAPIELVDPLRRLQARLYRESDYVVQAALADFIGEGHFGSHLRKMRTIYARRQAKLRDTLCEQLGGALPLLGGEAGMHVCARLPPGSDDLAISALLASAGITAQPLTPYCQGQPPFPGLVLGYAGVDDATLRLAAVKMAAVLRGML</sequence>
<keyword evidence="9" id="KW-1185">Reference proteome</keyword>
<dbReference type="CDD" id="cd00609">
    <property type="entry name" value="AAT_like"/>
    <property type="match status" value="1"/>
</dbReference>
<dbReference type="GO" id="GO:0003700">
    <property type="term" value="F:DNA-binding transcription factor activity"/>
    <property type="evidence" value="ECO:0007669"/>
    <property type="project" value="InterPro"/>
</dbReference>
<keyword evidence="8" id="KW-0032">Aminotransferase</keyword>
<dbReference type="InterPro" id="IPR015421">
    <property type="entry name" value="PyrdxlP-dep_Trfase_major"/>
</dbReference>
<evidence type="ECO:0000313" key="8">
    <source>
        <dbReference type="EMBL" id="QDQ26125.1"/>
    </source>
</evidence>
<dbReference type="InterPro" id="IPR000524">
    <property type="entry name" value="Tscrpt_reg_HTH_GntR"/>
</dbReference>
<name>A0A516SD92_9NEIS</name>
<dbReference type="PANTHER" id="PTHR46577:SF1">
    <property type="entry name" value="HTH-TYPE TRANSCRIPTIONAL REGULATORY PROTEIN GABR"/>
    <property type="match status" value="1"/>
</dbReference>
<dbReference type="PANTHER" id="PTHR46577">
    <property type="entry name" value="HTH-TYPE TRANSCRIPTIONAL REGULATORY PROTEIN GABR"/>
    <property type="match status" value="1"/>
</dbReference>
<evidence type="ECO:0000313" key="9">
    <source>
        <dbReference type="Proteomes" id="UP000317550"/>
    </source>
</evidence>
<dbReference type="GO" id="GO:0008483">
    <property type="term" value="F:transaminase activity"/>
    <property type="evidence" value="ECO:0007669"/>
    <property type="project" value="UniProtKB-KW"/>
</dbReference>
<dbReference type="SUPFAM" id="SSF53383">
    <property type="entry name" value="PLP-dependent transferases"/>
    <property type="match status" value="1"/>
</dbReference>
<evidence type="ECO:0000256" key="6">
    <source>
        <dbReference type="ARBA" id="ARBA00023163"/>
    </source>
</evidence>
<dbReference type="SUPFAM" id="SSF46785">
    <property type="entry name" value="Winged helix' DNA-binding domain"/>
    <property type="match status" value="1"/>
</dbReference>
<keyword evidence="6" id="KW-0804">Transcription</keyword>
<dbReference type="InterPro" id="IPR051446">
    <property type="entry name" value="HTH_trans_reg/aminotransferase"/>
</dbReference>
<evidence type="ECO:0000256" key="2">
    <source>
        <dbReference type="ARBA" id="ARBA00021531"/>
    </source>
</evidence>
<comment type="similarity">
    <text evidence="1">In the C-terminal section; belongs to the class-I pyridoxal-phosphate-dependent aminotransferase family.</text>
</comment>
<evidence type="ECO:0000256" key="5">
    <source>
        <dbReference type="ARBA" id="ARBA00023125"/>
    </source>
</evidence>
<keyword evidence="4" id="KW-0805">Transcription regulation</keyword>
<dbReference type="InterPro" id="IPR015424">
    <property type="entry name" value="PyrdxlP-dep_Trfase"/>
</dbReference>
<keyword evidence="5" id="KW-0238">DNA-binding</keyword>
<dbReference type="KEGG" id="cari:FNU76_07015"/>
<dbReference type="InterPro" id="IPR004839">
    <property type="entry name" value="Aminotransferase_I/II_large"/>
</dbReference>